<dbReference type="PANTHER" id="PTHR19847">
    <property type="entry name" value="DDB1- AND CUL4-ASSOCIATED FACTOR 11"/>
    <property type="match status" value="1"/>
</dbReference>
<keyword evidence="1" id="KW-0597">Phosphoprotein</keyword>
<feature type="repeat" description="WD" evidence="5">
    <location>
        <begin position="248"/>
        <end position="281"/>
    </location>
</feature>
<name>A0A0D3G7I8_9ORYZ</name>
<evidence type="ECO:0000256" key="6">
    <source>
        <dbReference type="SAM" id="MobiDB-lite"/>
    </source>
</evidence>
<dbReference type="EnsemblPlants" id="OBART05G16110.1">
    <property type="protein sequence ID" value="OBART05G16110.1"/>
    <property type="gene ID" value="OBART05G16110"/>
</dbReference>
<feature type="repeat" description="WD" evidence="5">
    <location>
        <begin position="294"/>
        <end position="335"/>
    </location>
</feature>
<reference evidence="7" key="2">
    <citation type="submission" date="2015-03" db="UniProtKB">
        <authorList>
            <consortium name="EnsemblPlants"/>
        </authorList>
    </citation>
    <scope>IDENTIFICATION</scope>
</reference>
<organism evidence="7">
    <name type="scientific">Oryza barthii</name>
    <dbReference type="NCBI Taxonomy" id="65489"/>
    <lineage>
        <taxon>Eukaryota</taxon>
        <taxon>Viridiplantae</taxon>
        <taxon>Streptophyta</taxon>
        <taxon>Embryophyta</taxon>
        <taxon>Tracheophyta</taxon>
        <taxon>Spermatophyta</taxon>
        <taxon>Magnoliopsida</taxon>
        <taxon>Liliopsida</taxon>
        <taxon>Poales</taxon>
        <taxon>Poaceae</taxon>
        <taxon>BOP clade</taxon>
        <taxon>Oryzoideae</taxon>
        <taxon>Oryzeae</taxon>
        <taxon>Oryzinae</taxon>
        <taxon>Oryza</taxon>
    </lineage>
</organism>
<accession>A0A0D3G7I8</accession>
<dbReference type="Gene3D" id="2.130.10.10">
    <property type="entry name" value="YVTN repeat-like/Quinoprotein amine dehydrogenase"/>
    <property type="match status" value="3"/>
</dbReference>
<dbReference type="FunFam" id="2.130.10.10:FF:000733">
    <property type="entry name" value="WD40 repeat-like protein"/>
    <property type="match status" value="1"/>
</dbReference>
<keyword evidence="2 5" id="KW-0853">WD repeat</keyword>
<keyword evidence="3" id="KW-0677">Repeat</keyword>
<dbReference type="Gramene" id="OBART05G16110.1">
    <property type="protein sequence ID" value="OBART05G16110.1"/>
    <property type="gene ID" value="OBART05G16110"/>
</dbReference>
<dbReference type="SMART" id="SM00320">
    <property type="entry name" value="WD40"/>
    <property type="match status" value="6"/>
</dbReference>
<dbReference type="Proteomes" id="UP000026960">
    <property type="component" value="Chromosome 5"/>
</dbReference>
<dbReference type="SUPFAM" id="SSF50978">
    <property type="entry name" value="WD40 repeat-like"/>
    <property type="match status" value="1"/>
</dbReference>
<sequence length="463" mass="52230">MGYGMSRMEEEYSEHEDQNNGGSNSQVNNEFLNTHNDIFHMTQIRSGPSESLRKSIGTSKDVISTTRLLSGREINSSGNGKFSSVDRAFLLGRYLPVDGPEIVDRMDSRAYVSQFSADGSLFVAGFQGSHIRIYDVDKGWKVHRDIHARSLRWTISDASLSPDQQFLVYSSLAPIIHIVNVGTAAKQSYANITDIHDGLDFSQHEDVRYTFGIFSVKFSSDGRELVAGSNDDSIYVYDLVANKLTLRLPAHHSDVNTVAFADETGHLIYSGSDDNLCKVWDRRCLSTEEPAGVLTGHLHGITHIDSRGDGRCFISNGKDQAIKMWDIRKMTSNADSYEDRTSNWDYRYSRYPQQYKQLKHPHDQSIATYRGHSVLRTLIRCYFSPAYSTGQKYIYTGSYDSSVCIYDVVSGSQVAKLKGYHQLAIRDCSWHPFDPMLVSSSWDGRVAKWSRSSCQQEETTDLD</sequence>
<dbReference type="PaxDb" id="65489-OBART05G16110.1"/>
<keyword evidence="8" id="KW-1185">Reference proteome</keyword>
<dbReference type="InterPro" id="IPR036322">
    <property type="entry name" value="WD40_repeat_dom_sf"/>
</dbReference>
<proteinExistence type="inferred from homology"/>
<evidence type="ECO:0000313" key="8">
    <source>
        <dbReference type="Proteomes" id="UP000026960"/>
    </source>
</evidence>
<dbReference type="InterPro" id="IPR001680">
    <property type="entry name" value="WD40_rpt"/>
</dbReference>
<evidence type="ECO:0000313" key="7">
    <source>
        <dbReference type="EnsemblPlants" id="OBART05G16110.1"/>
    </source>
</evidence>
<evidence type="ECO:0000256" key="5">
    <source>
        <dbReference type="PROSITE-ProRule" id="PRU00221"/>
    </source>
</evidence>
<dbReference type="PRINTS" id="PR00320">
    <property type="entry name" value="GPROTEINBRPT"/>
</dbReference>
<dbReference type="InterPro" id="IPR015943">
    <property type="entry name" value="WD40/YVTN_repeat-like_dom_sf"/>
</dbReference>
<evidence type="ECO:0000256" key="3">
    <source>
        <dbReference type="ARBA" id="ARBA00022737"/>
    </source>
</evidence>
<feature type="repeat" description="WD" evidence="5">
    <location>
        <begin position="213"/>
        <end position="247"/>
    </location>
</feature>
<dbReference type="InterPro" id="IPR017399">
    <property type="entry name" value="DCAF11/LEC14B"/>
</dbReference>
<dbReference type="InterPro" id="IPR051859">
    <property type="entry name" value="DCAF"/>
</dbReference>
<dbReference type="FunFam" id="2.130.10.10:FF:000960">
    <property type="entry name" value="LEC14B protein-like isoform X1"/>
    <property type="match status" value="1"/>
</dbReference>
<evidence type="ECO:0000256" key="4">
    <source>
        <dbReference type="PIRNR" id="PIRNR038135"/>
    </source>
</evidence>
<dbReference type="PIRSF" id="PIRSF038135">
    <property type="entry name" value="WD_repeat_p23"/>
    <property type="match status" value="1"/>
</dbReference>
<dbReference type="PROSITE" id="PS50294">
    <property type="entry name" value="WD_REPEATS_REGION"/>
    <property type="match status" value="2"/>
</dbReference>
<dbReference type="Pfam" id="PF00400">
    <property type="entry name" value="WD40"/>
    <property type="match status" value="5"/>
</dbReference>
<feature type="region of interest" description="Disordered" evidence="6">
    <location>
        <begin position="1"/>
        <end position="29"/>
    </location>
</feature>
<dbReference type="PROSITE" id="PS50082">
    <property type="entry name" value="WD_REPEATS_2"/>
    <property type="match status" value="3"/>
</dbReference>
<dbReference type="GO" id="GO:0080008">
    <property type="term" value="C:Cul4-RING E3 ubiquitin ligase complex"/>
    <property type="evidence" value="ECO:0007669"/>
    <property type="project" value="TreeGrafter"/>
</dbReference>
<evidence type="ECO:0000256" key="2">
    <source>
        <dbReference type="ARBA" id="ARBA00022574"/>
    </source>
</evidence>
<feature type="compositionally biased region" description="Basic and acidic residues" evidence="6">
    <location>
        <begin position="7"/>
        <end position="18"/>
    </location>
</feature>
<dbReference type="eggNOG" id="KOG0266">
    <property type="taxonomic scope" value="Eukaryota"/>
</dbReference>
<dbReference type="PANTHER" id="PTHR19847:SF7">
    <property type="entry name" value="DDB1- AND CUL4-ASSOCIATED FACTOR 11"/>
    <property type="match status" value="1"/>
</dbReference>
<comment type="similarity">
    <text evidence="4">Belongs to the WD repeat LEC14B family.</text>
</comment>
<reference evidence="7" key="1">
    <citation type="journal article" date="2009" name="Rice">
        <title>De Novo Next Generation Sequencing of Plant Genomes.</title>
        <authorList>
            <person name="Rounsley S."/>
            <person name="Marri P.R."/>
            <person name="Yu Y."/>
            <person name="He R."/>
            <person name="Sisneros N."/>
            <person name="Goicoechea J.L."/>
            <person name="Lee S.J."/>
            <person name="Angelova A."/>
            <person name="Kudrna D."/>
            <person name="Luo M."/>
            <person name="Affourtit J."/>
            <person name="Desany B."/>
            <person name="Knight J."/>
            <person name="Niazi F."/>
            <person name="Egholm M."/>
            <person name="Wing R.A."/>
        </authorList>
    </citation>
    <scope>NUCLEOTIDE SEQUENCE [LARGE SCALE GENOMIC DNA]</scope>
    <source>
        <strain evidence="7">cv. IRGC 105608</strain>
    </source>
</reference>
<dbReference type="GO" id="GO:0043161">
    <property type="term" value="P:proteasome-mediated ubiquitin-dependent protein catabolic process"/>
    <property type="evidence" value="ECO:0007669"/>
    <property type="project" value="TreeGrafter"/>
</dbReference>
<evidence type="ECO:0000256" key="1">
    <source>
        <dbReference type="ARBA" id="ARBA00022553"/>
    </source>
</evidence>
<dbReference type="InterPro" id="IPR020472">
    <property type="entry name" value="WD40_PAC1"/>
</dbReference>
<protein>
    <recommendedName>
        <fullName evidence="4">LEC14B homolog</fullName>
    </recommendedName>
</protein>
<dbReference type="STRING" id="65489.A0A0D3G7I8"/>
<dbReference type="AlphaFoldDB" id="A0A0D3G7I8"/>
<feature type="compositionally biased region" description="Low complexity" evidence="6">
    <location>
        <begin position="19"/>
        <end position="29"/>
    </location>
</feature>
<dbReference type="HOGENOM" id="CLU_014280_3_0_1"/>